<dbReference type="Proteomes" id="UP000216681">
    <property type="component" value="Unassembled WGS sequence"/>
</dbReference>
<accession>A0AB73R2N0</accession>
<comment type="caution">
    <text evidence="1">The sequence shown here is derived from an EMBL/GenBank/DDBJ whole genome shotgun (WGS) entry which is preliminary data.</text>
</comment>
<organism evidence="1 2">
    <name type="scientific">Limosilactobacillus reuteri</name>
    <name type="common">Lactobacillus reuteri</name>
    <dbReference type="NCBI Taxonomy" id="1598"/>
    <lineage>
        <taxon>Bacteria</taxon>
        <taxon>Bacillati</taxon>
        <taxon>Bacillota</taxon>
        <taxon>Bacilli</taxon>
        <taxon>Lactobacillales</taxon>
        <taxon>Lactobacillaceae</taxon>
        <taxon>Limosilactobacillus</taxon>
    </lineage>
</organism>
<evidence type="ECO:0000313" key="1">
    <source>
        <dbReference type="EMBL" id="OYS95297.1"/>
    </source>
</evidence>
<dbReference type="EMBL" id="NGPX01000009">
    <property type="protein sequence ID" value="OYS95297.1"/>
    <property type="molecule type" value="Genomic_DNA"/>
</dbReference>
<name>A0AB73R2N0_LIMRT</name>
<evidence type="ECO:0000313" key="2">
    <source>
        <dbReference type="Proteomes" id="UP000216681"/>
    </source>
</evidence>
<gene>
    <name evidence="1" type="ORF">CBG15_01950</name>
</gene>
<reference evidence="1 2" key="1">
    <citation type="submission" date="2017-05" db="EMBL/GenBank/DDBJ databases">
        <authorList>
            <person name="Lin X.B."/>
            <person name="Stothard P."/>
            <person name="Tasseva G."/>
            <person name="Walter J."/>
        </authorList>
    </citation>
    <scope>NUCLEOTIDE SEQUENCE [LARGE SCALE GENOMIC DNA]</scope>
    <source>
        <strain evidence="1 2">105n</strain>
    </source>
</reference>
<dbReference type="RefSeq" id="WP_094512146.1">
    <property type="nucleotide sequence ID" value="NZ_NGPU01000064.1"/>
</dbReference>
<proteinExistence type="predicted"/>
<sequence>MRLEDFFDILPKKQENKSMYSFYRKYMIDMDDYSKPDFETNLITFKALDYNLESVISLGTVKMYLPNFQSCLLAYQPKFKRMVTVFDNYIFIDRVLVGLLTDQKEYGHSVSLYDSLVFLKDKDFKIKEE</sequence>
<dbReference type="AlphaFoldDB" id="A0AB73R2N0"/>
<reference evidence="1 2" key="2">
    <citation type="submission" date="2017-09" db="EMBL/GenBank/DDBJ databases">
        <title>Tripartite evolution among Lactobacillus johnsonii, Lactobacillus taiwanensis, Lactobacillus reuteri and their rodent host.</title>
        <authorList>
            <person name="Wang T."/>
            <person name="Knowles S."/>
            <person name="Cheng C."/>
        </authorList>
    </citation>
    <scope>NUCLEOTIDE SEQUENCE [LARGE SCALE GENOMIC DNA]</scope>
    <source>
        <strain evidence="1 2">105n</strain>
    </source>
</reference>
<protein>
    <submittedName>
        <fullName evidence="1">Uncharacterized protein</fullName>
    </submittedName>
</protein>